<name>A0A9N9ASE2_9GLOM</name>
<dbReference type="Proteomes" id="UP000789706">
    <property type="component" value="Unassembled WGS sequence"/>
</dbReference>
<sequence>MSPNFIGNFLITGVVDDETIKVGECDDGGAFVETNKVVVLERLTFECIPFFIVVIDVGGGEIDGVFTGGLDGGVVENGGDWVPIITFFEFISNLNDPVNCGNNKLEFENCVSVGDVVFIEGGHMELEGIVIDGVLDDNCGENLSRTGGCH</sequence>
<organism evidence="1 2">
    <name type="scientific">Diversispora eburnea</name>
    <dbReference type="NCBI Taxonomy" id="1213867"/>
    <lineage>
        <taxon>Eukaryota</taxon>
        <taxon>Fungi</taxon>
        <taxon>Fungi incertae sedis</taxon>
        <taxon>Mucoromycota</taxon>
        <taxon>Glomeromycotina</taxon>
        <taxon>Glomeromycetes</taxon>
        <taxon>Diversisporales</taxon>
        <taxon>Diversisporaceae</taxon>
        <taxon>Diversispora</taxon>
    </lineage>
</organism>
<gene>
    <name evidence="1" type="ORF">DEBURN_LOCUS6608</name>
</gene>
<evidence type="ECO:0000313" key="1">
    <source>
        <dbReference type="EMBL" id="CAG8540966.1"/>
    </source>
</evidence>
<dbReference type="AlphaFoldDB" id="A0A9N9ASE2"/>
<proteinExistence type="predicted"/>
<reference evidence="1" key="1">
    <citation type="submission" date="2021-06" db="EMBL/GenBank/DDBJ databases">
        <authorList>
            <person name="Kallberg Y."/>
            <person name="Tangrot J."/>
            <person name="Rosling A."/>
        </authorList>
    </citation>
    <scope>NUCLEOTIDE SEQUENCE</scope>
    <source>
        <strain evidence="1">AZ414A</strain>
    </source>
</reference>
<protein>
    <submittedName>
        <fullName evidence="1">5962_t:CDS:1</fullName>
    </submittedName>
</protein>
<keyword evidence="2" id="KW-1185">Reference proteome</keyword>
<dbReference type="EMBL" id="CAJVPK010000697">
    <property type="protein sequence ID" value="CAG8540966.1"/>
    <property type="molecule type" value="Genomic_DNA"/>
</dbReference>
<accession>A0A9N9ASE2</accession>
<comment type="caution">
    <text evidence="1">The sequence shown here is derived from an EMBL/GenBank/DDBJ whole genome shotgun (WGS) entry which is preliminary data.</text>
</comment>
<evidence type="ECO:0000313" key="2">
    <source>
        <dbReference type="Proteomes" id="UP000789706"/>
    </source>
</evidence>